<sequence length="252" mass="27145">MTSYLLGEEIGLVAGAALVVDYVLTVTVSLSSGADALLSLLPAWVHPWKLSFAMMELVTLMIFNMRGLKELVAMLVPVFVIFLFTHAILLIAVLSTYFLQIGSTNRAIKNNLLNAMHTLSWTGMLHLLVRVYSIGRGGAYTGIEAVSKGVSLMRESQVTTAKRVMVLLASSLVIMASGILFSCLIVGIHPESGNTMNTVLLERLVGGCYPRDPLGYGAFVLTLLSEALLLFVEAQTGFLDGLRVMASMAVDS</sequence>
<keyword evidence="4 5" id="KW-0472">Membrane</keyword>
<feature type="transmembrane region" description="Helical" evidence="5">
    <location>
        <begin position="12"/>
        <end position="32"/>
    </location>
</feature>
<reference evidence="6 7" key="1">
    <citation type="submission" date="2016-08" db="EMBL/GenBank/DDBJ databases">
        <title>Identification and validation of antigenic proteins from Pajaroellobacter abortibovis using de-novo genome sequence assembly and reverse vaccinology.</title>
        <authorList>
            <person name="Welly B.T."/>
            <person name="Miller M.R."/>
            <person name="Stott J.L."/>
            <person name="Blanchard M.T."/>
            <person name="Islas-Trejo A.D."/>
            <person name="O'Rourke S.M."/>
            <person name="Young A.E."/>
            <person name="Medrano J.F."/>
            <person name="Van Eenennaam A.L."/>
        </authorList>
    </citation>
    <scope>NUCLEOTIDE SEQUENCE [LARGE SCALE GENOMIC DNA]</scope>
    <source>
        <strain evidence="6 7">BTF92-0548A/99-0131</strain>
    </source>
</reference>
<gene>
    <name evidence="6" type="ORF">BCY86_07350</name>
</gene>
<dbReference type="GO" id="GO:0016020">
    <property type="term" value="C:membrane"/>
    <property type="evidence" value="ECO:0007669"/>
    <property type="project" value="UniProtKB-SubCell"/>
</dbReference>
<dbReference type="InterPro" id="IPR053153">
    <property type="entry name" value="APC_K+_Transporter"/>
</dbReference>
<evidence type="ECO:0000313" key="7">
    <source>
        <dbReference type="Proteomes" id="UP000185544"/>
    </source>
</evidence>
<evidence type="ECO:0000256" key="1">
    <source>
        <dbReference type="ARBA" id="ARBA00004141"/>
    </source>
</evidence>
<dbReference type="STRING" id="1882918.BCY86_07350"/>
<evidence type="ECO:0000313" key="6">
    <source>
        <dbReference type="EMBL" id="APS00511.1"/>
    </source>
</evidence>
<evidence type="ECO:0000256" key="2">
    <source>
        <dbReference type="ARBA" id="ARBA00022692"/>
    </source>
</evidence>
<feature type="transmembrane region" description="Helical" evidence="5">
    <location>
        <begin position="119"/>
        <end position="143"/>
    </location>
</feature>
<keyword evidence="7" id="KW-1185">Reference proteome</keyword>
<evidence type="ECO:0000256" key="3">
    <source>
        <dbReference type="ARBA" id="ARBA00022989"/>
    </source>
</evidence>
<feature type="transmembrane region" description="Helical" evidence="5">
    <location>
        <begin position="214"/>
        <end position="232"/>
    </location>
</feature>
<evidence type="ECO:0000256" key="4">
    <source>
        <dbReference type="ARBA" id="ARBA00023136"/>
    </source>
</evidence>
<dbReference type="OrthoDB" id="9759676at2"/>
<dbReference type="RefSeq" id="WP_075277180.1">
    <property type="nucleotide sequence ID" value="NZ_CP016908.1"/>
</dbReference>
<dbReference type="PANTHER" id="PTHR47704:SF1">
    <property type="entry name" value="POTASSIUM TRANSPORTER KIMA"/>
    <property type="match status" value="1"/>
</dbReference>
<name>A0A1L6MY64_9BACT</name>
<feature type="transmembrane region" description="Helical" evidence="5">
    <location>
        <begin position="44"/>
        <end position="63"/>
    </location>
</feature>
<dbReference type="InterPro" id="IPR002293">
    <property type="entry name" value="AA/rel_permease1"/>
</dbReference>
<dbReference type="Proteomes" id="UP000185544">
    <property type="component" value="Chromosome"/>
</dbReference>
<keyword evidence="2 5" id="KW-0812">Transmembrane</keyword>
<dbReference type="KEGG" id="pabo:BCY86_07350"/>
<organism evidence="6 7">
    <name type="scientific">Pajaroellobacter abortibovis</name>
    <dbReference type="NCBI Taxonomy" id="1882918"/>
    <lineage>
        <taxon>Bacteria</taxon>
        <taxon>Pseudomonadati</taxon>
        <taxon>Myxococcota</taxon>
        <taxon>Polyangia</taxon>
        <taxon>Polyangiales</taxon>
        <taxon>Polyangiaceae</taxon>
    </lineage>
</organism>
<accession>A0A1L6MY64</accession>
<protein>
    <submittedName>
        <fullName evidence="6">Uncharacterized protein</fullName>
    </submittedName>
</protein>
<dbReference type="GO" id="GO:0022857">
    <property type="term" value="F:transmembrane transporter activity"/>
    <property type="evidence" value="ECO:0007669"/>
    <property type="project" value="InterPro"/>
</dbReference>
<proteinExistence type="predicted"/>
<dbReference type="AlphaFoldDB" id="A0A1L6MY64"/>
<feature type="transmembrane region" description="Helical" evidence="5">
    <location>
        <begin position="164"/>
        <end position="188"/>
    </location>
</feature>
<dbReference type="PANTHER" id="PTHR47704">
    <property type="entry name" value="POTASSIUM TRANSPORTER KIMA"/>
    <property type="match status" value="1"/>
</dbReference>
<comment type="subcellular location">
    <subcellularLocation>
        <location evidence="1">Membrane</location>
        <topology evidence="1">Multi-pass membrane protein</topology>
    </subcellularLocation>
</comment>
<feature type="transmembrane region" description="Helical" evidence="5">
    <location>
        <begin position="75"/>
        <end position="99"/>
    </location>
</feature>
<dbReference type="Pfam" id="PF13520">
    <property type="entry name" value="AA_permease_2"/>
    <property type="match status" value="1"/>
</dbReference>
<dbReference type="Gene3D" id="1.20.1740.10">
    <property type="entry name" value="Amino acid/polyamine transporter I"/>
    <property type="match status" value="1"/>
</dbReference>
<keyword evidence="3 5" id="KW-1133">Transmembrane helix</keyword>
<evidence type="ECO:0000256" key="5">
    <source>
        <dbReference type="SAM" id="Phobius"/>
    </source>
</evidence>
<dbReference type="EMBL" id="CP016908">
    <property type="protein sequence ID" value="APS00511.1"/>
    <property type="molecule type" value="Genomic_DNA"/>
</dbReference>